<reference evidence="2" key="1">
    <citation type="submission" date="2015-05" db="EMBL/GenBank/DDBJ databases">
        <authorList>
            <person name="Urmite Genomes"/>
        </authorList>
    </citation>
    <scope>NUCLEOTIDE SEQUENCE [LARGE SCALE GENOMIC DNA]</scope>
    <source>
        <strain evidence="2">LF1</strain>
    </source>
</reference>
<dbReference type="Proteomes" id="UP000199087">
    <property type="component" value="Unassembled WGS sequence"/>
</dbReference>
<evidence type="ECO:0000313" key="1">
    <source>
        <dbReference type="EMBL" id="CRK83123.1"/>
    </source>
</evidence>
<sequence>MANKMVALASQQKGFLLVVSTRDYGLEITYT</sequence>
<evidence type="ECO:0000313" key="2">
    <source>
        <dbReference type="Proteomes" id="UP000199087"/>
    </source>
</evidence>
<gene>
    <name evidence="1" type="ORF">BN000_03081</name>
</gene>
<name>A0A0U1NYQ7_9BACI</name>
<proteinExistence type="predicted"/>
<dbReference type="EMBL" id="CVRB01000003">
    <property type="protein sequence ID" value="CRK83123.1"/>
    <property type="molecule type" value="Genomic_DNA"/>
</dbReference>
<organism evidence="1 2">
    <name type="scientific">Neobacillus massiliamazoniensis</name>
    <dbReference type="NCBI Taxonomy" id="1499688"/>
    <lineage>
        <taxon>Bacteria</taxon>
        <taxon>Bacillati</taxon>
        <taxon>Bacillota</taxon>
        <taxon>Bacilli</taxon>
        <taxon>Bacillales</taxon>
        <taxon>Bacillaceae</taxon>
        <taxon>Neobacillus</taxon>
    </lineage>
</organism>
<protein>
    <submittedName>
        <fullName evidence="1">Uncharacterized protein</fullName>
    </submittedName>
</protein>
<keyword evidence="2" id="KW-1185">Reference proteome</keyword>
<dbReference type="AlphaFoldDB" id="A0A0U1NYQ7"/>
<accession>A0A0U1NYQ7</accession>
<dbReference type="STRING" id="1499688.BN000_03081"/>